<dbReference type="eggNOG" id="ENOG502Z8WP">
    <property type="taxonomic scope" value="Bacteria"/>
</dbReference>
<dbReference type="KEGG" id="vei:Veis_0391"/>
<feature type="transmembrane region" description="Helical" evidence="1">
    <location>
        <begin position="29"/>
        <end position="50"/>
    </location>
</feature>
<evidence type="ECO:0000313" key="2">
    <source>
        <dbReference type="EMBL" id="ABM56179.1"/>
    </source>
</evidence>
<dbReference type="RefSeq" id="WP_011808196.1">
    <property type="nucleotide sequence ID" value="NC_008786.1"/>
</dbReference>
<dbReference type="Proteomes" id="UP000000374">
    <property type="component" value="Chromosome"/>
</dbReference>
<feature type="transmembrane region" description="Helical" evidence="1">
    <location>
        <begin position="92"/>
        <end position="112"/>
    </location>
</feature>
<feature type="transmembrane region" description="Helical" evidence="1">
    <location>
        <begin position="62"/>
        <end position="83"/>
    </location>
</feature>
<accession>A1WEX2</accession>
<dbReference type="GeneID" id="76459122"/>
<sequence length="268" mass="29528">MRNWLKRLCAREKERLHAGWAGRLRASGIHLGISLGIAALAALLVFGLWYPYPYRDVSGGRTLFLLVVSVDVIMGPLITLAIFNRTKRRRELVLDLSVVGMLQLAALGYGLWTVFVARPVHLVFEYSRMSVVHAIDVDDQLLAKAPPALQKLPITGPTLIALRPFKDANEQYDATMAALDGAALPARCDLWQPYASSTADILAVAKPITDLRQRFAQQTARIDRAVADSGQPAAQLRYLPLIDRGTAWTMLLDAATAEPRGFLALDPF</sequence>
<evidence type="ECO:0000313" key="3">
    <source>
        <dbReference type="Proteomes" id="UP000000374"/>
    </source>
</evidence>
<dbReference type="InterPro" id="IPR047814">
    <property type="entry name" value="TfpX/TfpZ-like"/>
</dbReference>
<dbReference type="EMBL" id="CP000542">
    <property type="protein sequence ID" value="ABM56179.1"/>
    <property type="molecule type" value="Genomic_DNA"/>
</dbReference>
<evidence type="ECO:0000256" key="1">
    <source>
        <dbReference type="SAM" id="Phobius"/>
    </source>
</evidence>
<organism evidence="2 3">
    <name type="scientific">Verminephrobacter eiseniae (strain EF01-2)</name>
    <dbReference type="NCBI Taxonomy" id="391735"/>
    <lineage>
        <taxon>Bacteria</taxon>
        <taxon>Pseudomonadati</taxon>
        <taxon>Pseudomonadota</taxon>
        <taxon>Betaproteobacteria</taxon>
        <taxon>Burkholderiales</taxon>
        <taxon>Comamonadaceae</taxon>
        <taxon>Verminephrobacter</taxon>
    </lineage>
</organism>
<keyword evidence="3" id="KW-1185">Reference proteome</keyword>
<protein>
    <submittedName>
        <fullName evidence="2">FimB</fullName>
    </submittedName>
</protein>
<dbReference type="NCBIfam" id="NF041437">
    <property type="entry name" value="TfpZ"/>
    <property type="match status" value="1"/>
</dbReference>
<dbReference type="AlphaFoldDB" id="A1WEX2"/>
<proteinExistence type="predicted"/>
<keyword evidence="1" id="KW-1133">Transmembrane helix</keyword>
<gene>
    <name evidence="2" type="ordered locus">Veis_0391</name>
</gene>
<dbReference type="HOGENOM" id="CLU_091377_0_0_4"/>
<name>A1WEX2_VEREI</name>
<reference evidence="3" key="1">
    <citation type="submission" date="2006-12" db="EMBL/GenBank/DDBJ databases">
        <title>Complete sequence of chromosome 1 of Verminephrobacter eiseniae EF01-2.</title>
        <authorList>
            <person name="Copeland A."/>
            <person name="Lucas S."/>
            <person name="Lapidus A."/>
            <person name="Barry K."/>
            <person name="Detter J.C."/>
            <person name="Glavina del Rio T."/>
            <person name="Dalin E."/>
            <person name="Tice H."/>
            <person name="Pitluck S."/>
            <person name="Chertkov O."/>
            <person name="Brettin T."/>
            <person name="Bruce D."/>
            <person name="Han C."/>
            <person name="Tapia R."/>
            <person name="Gilna P."/>
            <person name="Schmutz J."/>
            <person name="Larimer F."/>
            <person name="Land M."/>
            <person name="Hauser L."/>
            <person name="Kyrpides N."/>
            <person name="Kim E."/>
            <person name="Stahl D."/>
            <person name="Richardson P."/>
        </authorList>
    </citation>
    <scope>NUCLEOTIDE SEQUENCE [LARGE SCALE GENOMIC DNA]</scope>
    <source>
        <strain evidence="3">EF01-2</strain>
    </source>
</reference>
<dbReference type="STRING" id="391735.Veis_0391"/>
<keyword evidence="1" id="KW-0472">Membrane</keyword>
<keyword evidence="1" id="KW-0812">Transmembrane</keyword>